<evidence type="ECO:0000256" key="5">
    <source>
        <dbReference type="ARBA" id="ARBA00023002"/>
    </source>
</evidence>
<comment type="similarity">
    <text evidence="2">Belongs to the TfdA dioxygenase family.</text>
</comment>
<dbReference type="InterPro" id="IPR042098">
    <property type="entry name" value="TauD-like_sf"/>
</dbReference>
<dbReference type="GO" id="GO:0016706">
    <property type="term" value="F:2-oxoglutarate-dependent dioxygenase activity"/>
    <property type="evidence" value="ECO:0007669"/>
    <property type="project" value="TreeGrafter"/>
</dbReference>
<evidence type="ECO:0000256" key="1">
    <source>
        <dbReference type="ARBA" id="ARBA00001954"/>
    </source>
</evidence>
<accession>B8MB57</accession>
<keyword evidence="9" id="KW-1185">Reference proteome</keyword>
<dbReference type="STRING" id="441959.B8MB57"/>
<evidence type="ECO:0000313" key="8">
    <source>
        <dbReference type="EMBL" id="EED18846.1"/>
    </source>
</evidence>
<dbReference type="GO" id="GO:0046872">
    <property type="term" value="F:metal ion binding"/>
    <property type="evidence" value="ECO:0007669"/>
    <property type="project" value="UniProtKB-KW"/>
</dbReference>
<gene>
    <name evidence="8" type="ORF">TSTA_125600</name>
</gene>
<keyword evidence="3" id="KW-0479">Metal-binding</keyword>
<name>B8MB57_TALSN</name>
<evidence type="ECO:0000259" key="7">
    <source>
        <dbReference type="Pfam" id="PF02668"/>
    </source>
</evidence>
<dbReference type="Proteomes" id="UP000001745">
    <property type="component" value="Unassembled WGS sequence"/>
</dbReference>
<dbReference type="eggNOG" id="ENOG502S204">
    <property type="taxonomic scope" value="Eukaryota"/>
</dbReference>
<keyword evidence="6" id="KW-0408">Iron</keyword>
<reference evidence="9" key="1">
    <citation type="journal article" date="2015" name="Genome Announc.">
        <title>Genome sequence of the AIDS-associated pathogen Penicillium marneffei (ATCC18224) and its near taxonomic relative Talaromyces stipitatus (ATCC10500).</title>
        <authorList>
            <person name="Nierman W.C."/>
            <person name="Fedorova-Abrams N.D."/>
            <person name="Andrianopoulos A."/>
        </authorList>
    </citation>
    <scope>NUCLEOTIDE SEQUENCE [LARGE SCALE GENOMIC DNA]</scope>
    <source>
        <strain evidence="9">ATCC 10500 / CBS 375.48 / QM 6759 / NRRL 1006</strain>
    </source>
</reference>
<evidence type="ECO:0000256" key="2">
    <source>
        <dbReference type="ARBA" id="ARBA00005896"/>
    </source>
</evidence>
<dbReference type="GeneID" id="8098072"/>
<dbReference type="RefSeq" id="XP_002482838.1">
    <property type="nucleotide sequence ID" value="XM_002482793.1"/>
</dbReference>
<dbReference type="InParanoid" id="B8MB57"/>
<comment type="cofactor">
    <cofactor evidence="1">
        <name>Fe(2+)</name>
        <dbReference type="ChEBI" id="CHEBI:29033"/>
    </cofactor>
</comment>
<dbReference type="InterPro" id="IPR051323">
    <property type="entry name" value="AtsK-like"/>
</dbReference>
<feature type="domain" description="TauD/TfdA-like" evidence="7">
    <location>
        <begin position="5"/>
        <end position="273"/>
    </location>
</feature>
<dbReference type="GO" id="GO:0005737">
    <property type="term" value="C:cytoplasm"/>
    <property type="evidence" value="ECO:0007669"/>
    <property type="project" value="TreeGrafter"/>
</dbReference>
<evidence type="ECO:0000256" key="4">
    <source>
        <dbReference type="ARBA" id="ARBA00022964"/>
    </source>
</evidence>
<keyword evidence="4 8" id="KW-0223">Dioxygenase</keyword>
<dbReference type="PhylomeDB" id="B8MB57"/>
<dbReference type="InterPro" id="IPR003819">
    <property type="entry name" value="TauD/TfdA-like"/>
</dbReference>
<dbReference type="OrthoDB" id="5818554at2759"/>
<dbReference type="Gene3D" id="3.60.130.10">
    <property type="entry name" value="Clavaminate synthase-like"/>
    <property type="match status" value="1"/>
</dbReference>
<dbReference type="GO" id="GO:0006790">
    <property type="term" value="P:sulfur compound metabolic process"/>
    <property type="evidence" value="ECO:0007669"/>
    <property type="project" value="TreeGrafter"/>
</dbReference>
<dbReference type="HOGENOM" id="CLU_036005_2_0_1"/>
<dbReference type="PANTHER" id="PTHR30468:SF1">
    <property type="entry name" value="ALPHA-KETOGLUTARATE-DEPENDENT SULFONATE DIOXYGENASE"/>
    <property type="match status" value="1"/>
</dbReference>
<dbReference type="SUPFAM" id="SSF51197">
    <property type="entry name" value="Clavaminate synthase-like"/>
    <property type="match status" value="1"/>
</dbReference>
<evidence type="ECO:0000256" key="6">
    <source>
        <dbReference type="ARBA" id="ARBA00023004"/>
    </source>
</evidence>
<dbReference type="EMBL" id="EQ962655">
    <property type="protein sequence ID" value="EED18846.1"/>
    <property type="molecule type" value="Genomic_DNA"/>
</dbReference>
<keyword evidence="5" id="KW-0560">Oxidoreductase</keyword>
<organism evidence="8 9">
    <name type="scientific">Talaromyces stipitatus (strain ATCC 10500 / CBS 375.48 / QM 6759 / NRRL 1006)</name>
    <name type="common">Penicillium stipitatum</name>
    <dbReference type="NCBI Taxonomy" id="441959"/>
    <lineage>
        <taxon>Eukaryota</taxon>
        <taxon>Fungi</taxon>
        <taxon>Dikarya</taxon>
        <taxon>Ascomycota</taxon>
        <taxon>Pezizomycotina</taxon>
        <taxon>Eurotiomycetes</taxon>
        <taxon>Eurotiomycetidae</taxon>
        <taxon>Eurotiales</taxon>
        <taxon>Trichocomaceae</taxon>
        <taxon>Talaromyces</taxon>
        <taxon>Talaromyces sect. Talaromyces</taxon>
    </lineage>
</organism>
<dbReference type="PANTHER" id="PTHR30468">
    <property type="entry name" value="ALPHA-KETOGLUTARATE-DEPENDENT SULFONATE DIOXYGENASE"/>
    <property type="match status" value="1"/>
</dbReference>
<proteinExistence type="inferred from homology"/>
<dbReference type="VEuPathDB" id="FungiDB:TSTA_125600"/>
<evidence type="ECO:0000256" key="3">
    <source>
        <dbReference type="ARBA" id="ARBA00022723"/>
    </source>
</evidence>
<evidence type="ECO:0000313" key="9">
    <source>
        <dbReference type="Proteomes" id="UP000001745"/>
    </source>
</evidence>
<dbReference type="AlphaFoldDB" id="B8MB57"/>
<dbReference type="Pfam" id="PF02668">
    <property type="entry name" value="TauD"/>
    <property type="match status" value="1"/>
</dbReference>
<sequence length="284" mass="32886">MNVIPIQASCGADIIGFDFEHLYPDQVDAVRAAWRDYGVLRFRGYDITTQQHAKFSNLFGHYVPVKGTSIAHHDQKEITVISNAKVDGKPVGTLGNVDLEWHTDSWYFDKPPCGQILRALELPRTGGDTYWVNMYAVYDALPEFTRKIIEGRLIQFNIVYDAVGRVRPGQEKPETDDFRLWKHVRHPIVRTNPESGRKAVYIGYFDSTKNWIVGLPLEQSKAILEEIYSLIDSGKFVFQQKWQPNDIIMWDNRCTMHRRDGWNETDMRIMHRTGTGTETPIYVY</sequence>
<protein>
    <submittedName>
        <fullName evidence="8">Alpha-ketoglutarate-dependent taurine dioxygenase, putative</fullName>
    </submittedName>
</protein>